<reference evidence="1" key="2">
    <citation type="submission" date="2025-08" db="UniProtKB">
        <authorList>
            <consortium name="Ensembl"/>
        </authorList>
    </citation>
    <scope>IDENTIFICATION</scope>
</reference>
<reference evidence="1" key="3">
    <citation type="submission" date="2025-09" db="UniProtKB">
        <authorList>
            <consortium name="Ensembl"/>
        </authorList>
    </citation>
    <scope>IDENTIFICATION</scope>
</reference>
<proteinExistence type="predicted"/>
<protein>
    <submittedName>
        <fullName evidence="1">Uncharacterized protein</fullName>
    </submittedName>
</protein>
<accession>A0AC11AJQ4</accession>
<name>A0AC11AJQ4_SHEEP</name>
<sequence>MSLVAEALVSQIAAAEPWPENATLYQQLKGEQILLSDNAASLAVQFSAILEIQVRLMQGDPTSLF</sequence>
<organism evidence="1">
    <name type="scientific">Ovis aries</name>
    <name type="common">Sheep</name>
    <dbReference type="NCBI Taxonomy" id="9940"/>
    <lineage>
        <taxon>Eukaryota</taxon>
        <taxon>Metazoa</taxon>
        <taxon>Chordata</taxon>
        <taxon>Craniata</taxon>
        <taxon>Vertebrata</taxon>
        <taxon>Euteleostomi</taxon>
        <taxon>Mammalia</taxon>
        <taxon>Eutheria</taxon>
        <taxon>Laurasiatheria</taxon>
        <taxon>Artiodactyla</taxon>
        <taxon>Ruminantia</taxon>
        <taxon>Pecora</taxon>
        <taxon>Bovidae</taxon>
        <taxon>Caprinae</taxon>
        <taxon>Ovis</taxon>
    </lineage>
</organism>
<evidence type="ECO:0000313" key="1">
    <source>
        <dbReference type="Ensembl" id="ENSOARP00020000150.2"/>
    </source>
</evidence>
<dbReference type="Ensembl" id="ENSOART00020000221.2">
    <property type="protein sequence ID" value="ENSOARP00020000150.2"/>
    <property type="gene ID" value="ENSOARG00020038796.1"/>
</dbReference>
<reference evidence="1" key="1">
    <citation type="submission" date="2020-11" db="EMBL/GenBank/DDBJ databases">
        <authorList>
            <person name="Davenport K.M."/>
            <person name="Bickhart D.M."/>
            <person name="Smith T.P.L."/>
            <person name="Murdoch B.M."/>
            <person name="Rosen B.D."/>
        </authorList>
    </citation>
    <scope>NUCLEOTIDE SEQUENCE [LARGE SCALE GENOMIC DNA]</scope>
    <source>
        <strain evidence="1">OAR_USU_Benz2616</strain>
    </source>
</reference>